<reference evidence="3 4" key="1">
    <citation type="submission" date="2012-06" db="EMBL/GenBank/DDBJ databases">
        <title>Finished chromosome of genome of Microcoleus sp. PCC 7113.</title>
        <authorList>
            <consortium name="US DOE Joint Genome Institute"/>
            <person name="Gugger M."/>
            <person name="Coursin T."/>
            <person name="Rippka R."/>
            <person name="Tandeau De Marsac N."/>
            <person name="Huntemann M."/>
            <person name="Wei C.-L."/>
            <person name="Han J."/>
            <person name="Detter J.C."/>
            <person name="Han C."/>
            <person name="Tapia R."/>
            <person name="Chen A."/>
            <person name="Kyrpides N."/>
            <person name="Mavromatis K."/>
            <person name="Markowitz V."/>
            <person name="Szeto E."/>
            <person name="Ivanova N."/>
            <person name="Pagani I."/>
            <person name="Pati A."/>
            <person name="Goodwin L."/>
            <person name="Nordberg H.P."/>
            <person name="Cantor M.N."/>
            <person name="Hua S.X."/>
            <person name="Woyke T."/>
            <person name="Kerfeld C.A."/>
        </authorList>
    </citation>
    <scope>NUCLEOTIDE SEQUENCE [LARGE SCALE GENOMIC DNA]</scope>
    <source>
        <strain evidence="3 4">PCC 7113</strain>
    </source>
</reference>
<keyword evidence="1" id="KW-0472">Membrane</keyword>
<feature type="signal peptide" evidence="2">
    <location>
        <begin position="1"/>
        <end position="24"/>
    </location>
</feature>
<evidence type="ECO:0000313" key="3">
    <source>
        <dbReference type="EMBL" id="AFZ20751.1"/>
    </source>
</evidence>
<dbReference type="EMBL" id="CP003630">
    <property type="protein sequence ID" value="AFZ20751.1"/>
    <property type="molecule type" value="Genomic_DNA"/>
</dbReference>
<keyword evidence="4" id="KW-1185">Reference proteome</keyword>
<feature type="transmembrane region" description="Helical" evidence="1">
    <location>
        <begin position="74"/>
        <end position="93"/>
    </location>
</feature>
<feature type="chain" id="PRO_5003938006" evidence="2">
    <location>
        <begin position="25"/>
        <end position="100"/>
    </location>
</feature>
<evidence type="ECO:0000256" key="2">
    <source>
        <dbReference type="SAM" id="SignalP"/>
    </source>
</evidence>
<dbReference type="eggNOG" id="ENOG5033CB3">
    <property type="taxonomic scope" value="Bacteria"/>
</dbReference>
<keyword evidence="1" id="KW-0812">Transmembrane</keyword>
<organism evidence="3 4">
    <name type="scientific">Allocoleopsis franciscana PCC 7113</name>
    <dbReference type="NCBI Taxonomy" id="1173027"/>
    <lineage>
        <taxon>Bacteria</taxon>
        <taxon>Bacillati</taxon>
        <taxon>Cyanobacteriota</taxon>
        <taxon>Cyanophyceae</taxon>
        <taxon>Coleofasciculales</taxon>
        <taxon>Coleofasciculaceae</taxon>
        <taxon>Allocoleopsis</taxon>
        <taxon>Allocoleopsis franciscana</taxon>
    </lineage>
</organism>
<proteinExistence type="predicted"/>
<keyword evidence="1" id="KW-1133">Transmembrane helix</keyword>
<protein>
    <submittedName>
        <fullName evidence="3">Uncharacterized protein</fullName>
    </submittedName>
</protein>
<dbReference type="HOGENOM" id="CLU_152373_0_0_3"/>
<evidence type="ECO:0000256" key="1">
    <source>
        <dbReference type="SAM" id="Phobius"/>
    </source>
</evidence>
<dbReference type="AlphaFoldDB" id="K9WLR7"/>
<sequence>MNIKQVVLLLFVVLPGLSASAVSAYYLFPDWTELDKSHRNYQKIAQSPTSRERDLLMAQAAENRHRMNCFAEGIGVLLGGVIMAIGIHGLCTLPNQEKTS</sequence>
<evidence type="ECO:0000313" key="4">
    <source>
        <dbReference type="Proteomes" id="UP000010471"/>
    </source>
</evidence>
<name>K9WLR7_9CYAN</name>
<dbReference type="STRING" id="1173027.Mic7113_5094"/>
<dbReference type="Proteomes" id="UP000010471">
    <property type="component" value="Chromosome"/>
</dbReference>
<dbReference type="RefSeq" id="WP_015184884.1">
    <property type="nucleotide sequence ID" value="NC_019738.1"/>
</dbReference>
<dbReference type="KEGG" id="mic:Mic7113_5094"/>
<keyword evidence="2" id="KW-0732">Signal</keyword>
<gene>
    <name evidence="3" type="ORF">Mic7113_5094</name>
</gene>
<accession>K9WLR7</accession>